<dbReference type="SUPFAM" id="SSF81296">
    <property type="entry name" value="E set domains"/>
    <property type="match status" value="1"/>
</dbReference>
<dbReference type="KEGG" id="plad:PPGU16_54610"/>
<evidence type="ECO:0000256" key="4">
    <source>
        <dbReference type="ARBA" id="ARBA00023008"/>
    </source>
</evidence>
<evidence type="ECO:0000313" key="7">
    <source>
        <dbReference type="EMBL" id="BCF92394.1"/>
    </source>
</evidence>
<dbReference type="Proteomes" id="UP000510888">
    <property type="component" value="Chromosome 2"/>
</dbReference>
<keyword evidence="3 5" id="KW-0732">Signal</keyword>
<sequence length="120" mass="12408">MNTTRLVAALALSLMLTPLAALAHVFPQKQEPGAGTTVEAPARVTITFDGPLEPAFSSLTVTDAAGKPVNTAKSTVDTQQPSVASVALPPALAAGKYTVHWVAVASDGHRTHGDYSFNVK</sequence>
<dbReference type="GO" id="GO:0005507">
    <property type="term" value="F:copper ion binding"/>
    <property type="evidence" value="ECO:0007669"/>
    <property type="project" value="InterPro"/>
</dbReference>
<dbReference type="InterPro" id="IPR032694">
    <property type="entry name" value="CopC/D"/>
</dbReference>
<comment type="subcellular location">
    <subcellularLocation>
        <location evidence="1">Cell envelope</location>
    </subcellularLocation>
</comment>
<evidence type="ECO:0000259" key="6">
    <source>
        <dbReference type="Pfam" id="PF04234"/>
    </source>
</evidence>
<reference evidence="7 8" key="1">
    <citation type="journal article" date="2020" name="Genes (Basel)">
        <title>Genomic Comparison of Insect Gut Symbionts from Divergent Burkholderia Subclades.</title>
        <authorList>
            <person name="Takeshita K."/>
            <person name="Kikuchi Y."/>
        </authorList>
    </citation>
    <scope>NUCLEOTIDE SEQUENCE [LARGE SCALE GENOMIC DNA]</scope>
    <source>
        <strain evidence="7 8">PGU16</strain>
    </source>
</reference>
<dbReference type="InterPro" id="IPR014755">
    <property type="entry name" value="Cu-Rt/internalin_Ig-like"/>
</dbReference>
<dbReference type="AlphaFoldDB" id="A0A7I8BUL1"/>
<gene>
    <name evidence="7" type="ORF">PPGU16_54610</name>
</gene>
<dbReference type="GO" id="GO:0046688">
    <property type="term" value="P:response to copper ion"/>
    <property type="evidence" value="ECO:0007669"/>
    <property type="project" value="InterPro"/>
</dbReference>
<dbReference type="EMBL" id="AP023175">
    <property type="protein sequence ID" value="BCF92394.1"/>
    <property type="molecule type" value="Genomic_DNA"/>
</dbReference>
<dbReference type="InterPro" id="IPR007348">
    <property type="entry name" value="CopC_dom"/>
</dbReference>
<dbReference type="Pfam" id="PF04234">
    <property type="entry name" value="CopC"/>
    <property type="match status" value="1"/>
</dbReference>
<evidence type="ECO:0000313" key="8">
    <source>
        <dbReference type="Proteomes" id="UP000510888"/>
    </source>
</evidence>
<dbReference type="InterPro" id="IPR014756">
    <property type="entry name" value="Ig_E-set"/>
</dbReference>
<feature type="signal peptide" evidence="5">
    <location>
        <begin position="1"/>
        <end position="23"/>
    </location>
</feature>
<evidence type="ECO:0000256" key="3">
    <source>
        <dbReference type="ARBA" id="ARBA00022729"/>
    </source>
</evidence>
<dbReference type="PANTHER" id="PTHR34820">
    <property type="entry name" value="INNER MEMBRANE PROTEIN YEBZ"/>
    <property type="match status" value="1"/>
</dbReference>
<keyword evidence="2" id="KW-0479">Metal-binding</keyword>
<accession>A0A7I8BUL1</accession>
<evidence type="ECO:0000256" key="1">
    <source>
        <dbReference type="ARBA" id="ARBA00004196"/>
    </source>
</evidence>
<protein>
    <submittedName>
        <fullName evidence="7">Copper resistance protein</fullName>
    </submittedName>
</protein>
<evidence type="ECO:0000256" key="2">
    <source>
        <dbReference type="ARBA" id="ARBA00022723"/>
    </source>
</evidence>
<name>A0A7I8BUL1_9BURK</name>
<feature type="chain" id="PRO_5029849212" evidence="5">
    <location>
        <begin position="24"/>
        <end position="120"/>
    </location>
</feature>
<dbReference type="GO" id="GO:0005886">
    <property type="term" value="C:plasma membrane"/>
    <property type="evidence" value="ECO:0007669"/>
    <property type="project" value="TreeGrafter"/>
</dbReference>
<feature type="domain" description="CopC" evidence="6">
    <location>
        <begin position="27"/>
        <end position="119"/>
    </location>
</feature>
<dbReference type="GO" id="GO:0030313">
    <property type="term" value="C:cell envelope"/>
    <property type="evidence" value="ECO:0007669"/>
    <property type="project" value="UniProtKB-SubCell"/>
</dbReference>
<keyword evidence="8" id="KW-1185">Reference proteome</keyword>
<dbReference type="RefSeq" id="WP_180723552.1">
    <property type="nucleotide sequence ID" value="NZ_AP023175.1"/>
</dbReference>
<proteinExistence type="predicted"/>
<dbReference type="Gene3D" id="2.60.40.1220">
    <property type="match status" value="1"/>
</dbReference>
<dbReference type="PANTHER" id="PTHR34820:SF4">
    <property type="entry name" value="INNER MEMBRANE PROTEIN YEBZ"/>
    <property type="match status" value="1"/>
</dbReference>
<organism evidence="7 8">
    <name type="scientific">Paraburkholderia largidicola</name>
    <dbReference type="NCBI Taxonomy" id="3014751"/>
    <lineage>
        <taxon>Bacteria</taxon>
        <taxon>Pseudomonadati</taxon>
        <taxon>Pseudomonadota</taxon>
        <taxon>Betaproteobacteria</taxon>
        <taxon>Burkholderiales</taxon>
        <taxon>Burkholderiaceae</taxon>
        <taxon>Paraburkholderia</taxon>
    </lineage>
</organism>
<dbReference type="GO" id="GO:0006825">
    <property type="term" value="P:copper ion transport"/>
    <property type="evidence" value="ECO:0007669"/>
    <property type="project" value="InterPro"/>
</dbReference>
<dbReference type="GO" id="GO:0042597">
    <property type="term" value="C:periplasmic space"/>
    <property type="evidence" value="ECO:0007669"/>
    <property type="project" value="InterPro"/>
</dbReference>
<evidence type="ECO:0000256" key="5">
    <source>
        <dbReference type="SAM" id="SignalP"/>
    </source>
</evidence>
<keyword evidence="4" id="KW-0186">Copper</keyword>